<keyword evidence="2" id="KW-0812">Transmembrane</keyword>
<reference evidence="3" key="1">
    <citation type="journal article" date="2014" name="Int. J. Syst. Evol. Microbiol.">
        <title>Complete genome sequence of Corynebacterium casei LMG S-19264T (=DSM 44701T), isolated from a smear-ripened cheese.</title>
        <authorList>
            <consortium name="US DOE Joint Genome Institute (JGI-PGF)"/>
            <person name="Walter F."/>
            <person name="Albersmeier A."/>
            <person name="Kalinowski J."/>
            <person name="Ruckert C."/>
        </authorList>
    </citation>
    <scope>NUCLEOTIDE SEQUENCE</scope>
    <source>
        <strain evidence="3">JCM 4518</strain>
    </source>
</reference>
<feature type="region of interest" description="Disordered" evidence="1">
    <location>
        <begin position="1"/>
        <end position="66"/>
    </location>
</feature>
<proteinExistence type="predicted"/>
<feature type="transmembrane region" description="Helical" evidence="2">
    <location>
        <begin position="69"/>
        <end position="89"/>
    </location>
</feature>
<evidence type="ECO:0000313" key="3">
    <source>
        <dbReference type="EMBL" id="GHA71748.1"/>
    </source>
</evidence>
<sequence length="100" mass="10279">MTTPPVDCGYGDEGPDCETTPPVTTPPVTTPPVDCGYGDEGPDCETTPPVTTPPTDKPELPHTGTDDTALWAAGAVSAALIVGGAVLQLRGGRLVRSRRH</sequence>
<dbReference type="NCBIfam" id="TIGR01167">
    <property type="entry name" value="LPXTG_anchor"/>
    <property type="match status" value="1"/>
</dbReference>
<gene>
    <name evidence="3" type="ORF">GCM10010305_12410</name>
</gene>
<evidence type="ECO:0000313" key="4">
    <source>
        <dbReference type="Proteomes" id="UP000644020"/>
    </source>
</evidence>
<comment type="caution">
    <text evidence="3">The sequence shown here is derived from an EMBL/GenBank/DDBJ whole genome shotgun (WGS) entry which is preliminary data.</text>
</comment>
<evidence type="ECO:0000256" key="2">
    <source>
        <dbReference type="SAM" id="Phobius"/>
    </source>
</evidence>
<organism evidence="3 4">
    <name type="scientific">Streptomyces termitum</name>
    <dbReference type="NCBI Taxonomy" id="67368"/>
    <lineage>
        <taxon>Bacteria</taxon>
        <taxon>Bacillati</taxon>
        <taxon>Actinomycetota</taxon>
        <taxon>Actinomycetes</taxon>
        <taxon>Kitasatosporales</taxon>
        <taxon>Streptomycetaceae</taxon>
        <taxon>Streptomyces</taxon>
    </lineage>
</organism>
<dbReference type="AlphaFoldDB" id="A0A918W5U4"/>
<keyword evidence="2" id="KW-1133">Transmembrane helix</keyword>
<dbReference type="EMBL" id="BMUL01000003">
    <property type="protein sequence ID" value="GHA71748.1"/>
    <property type="molecule type" value="Genomic_DNA"/>
</dbReference>
<evidence type="ECO:0000256" key="1">
    <source>
        <dbReference type="SAM" id="MobiDB-lite"/>
    </source>
</evidence>
<accession>A0A918W5U4</accession>
<protein>
    <recommendedName>
        <fullName evidence="5">LPXTG cell wall anchor domain-containing protein</fullName>
    </recommendedName>
</protein>
<dbReference type="Proteomes" id="UP000644020">
    <property type="component" value="Unassembled WGS sequence"/>
</dbReference>
<reference evidence="3" key="2">
    <citation type="submission" date="2020-09" db="EMBL/GenBank/DDBJ databases">
        <authorList>
            <person name="Sun Q."/>
            <person name="Ohkuma M."/>
        </authorList>
    </citation>
    <scope>NUCLEOTIDE SEQUENCE</scope>
    <source>
        <strain evidence="3">JCM 4518</strain>
    </source>
</reference>
<name>A0A918W5U4_9ACTN</name>
<keyword evidence="2" id="KW-0472">Membrane</keyword>
<evidence type="ECO:0008006" key="5">
    <source>
        <dbReference type="Google" id="ProtNLM"/>
    </source>
</evidence>
<keyword evidence="4" id="KW-1185">Reference proteome</keyword>